<evidence type="ECO:0000313" key="3">
    <source>
        <dbReference type="Proteomes" id="UP001152321"/>
    </source>
</evidence>
<keyword evidence="3" id="KW-1185">Reference proteome</keyword>
<evidence type="ECO:0008006" key="4">
    <source>
        <dbReference type="Google" id="ProtNLM"/>
    </source>
</evidence>
<keyword evidence="1" id="KW-1133">Transmembrane helix</keyword>
<accession>A0ABT6DHZ8</accession>
<dbReference type="EMBL" id="JANRMI010000002">
    <property type="protein sequence ID" value="MDG0816475.1"/>
    <property type="molecule type" value="Genomic_DNA"/>
</dbReference>
<keyword evidence="1" id="KW-0812">Transmembrane</keyword>
<sequence length="95" mass="9616">MKLSLCLIIGIICLIFVEPVLARDLVDAAASAQASFTRIGIAAISIGITIGGILFAIGMGMWGRLVLVSGFIGALAILGGPAAISLVARFFGVGL</sequence>
<proteinExistence type="predicted"/>
<feature type="transmembrane region" description="Helical" evidence="1">
    <location>
        <begin position="65"/>
        <end position="91"/>
    </location>
</feature>
<comment type="caution">
    <text evidence="2">The sequence shown here is derived from an EMBL/GenBank/DDBJ whole genome shotgun (WGS) entry which is preliminary data.</text>
</comment>
<feature type="transmembrane region" description="Helical" evidence="1">
    <location>
        <begin position="38"/>
        <end position="58"/>
    </location>
</feature>
<keyword evidence="1" id="KW-0472">Membrane</keyword>
<reference evidence="2" key="1">
    <citation type="submission" date="2022-08" db="EMBL/GenBank/DDBJ databases">
        <title>Novel Bdellovibrio Species Isolated from Svalbard: Designation Bdellovibrio svalbardensis.</title>
        <authorList>
            <person name="Mitchell R.J."/>
            <person name="Choi S.Y."/>
        </authorList>
    </citation>
    <scope>NUCLEOTIDE SEQUENCE</scope>
    <source>
        <strain evidence="2">PAP01</strain>
    </source>
</reference>
<name>A0ABT6DHZ8_9BACT</name>
<evidence type="ECO:0000313" key="2">
    <source>
        <dbReference type="EMBL" id="MDG0816475.1"/>
    </source>
</evidence>
<organism evidence="2 3">
    <name type="scientific">Bdellovibrio svalbardensis</name>
    <dbReference type="NCBI Taxonomy" id="2972972"/>
    <lineage>
        <taxon>Bacteria</taxon>
        <taxon>Pseudomonadati</taxon>
        <taxon>Bdellovibrionota</taxon>
        <taxon>Bdellovibrionia</taxon>
        <taxon>Bdellovibrionales</taxon>
        <taxon>Pseudobdellovibrionaceae</taxon>
        <taxon>Bdellovibrio</taxon>
    </lineage>
</organism>
<protein>
    <recommendedName>
        <fullName evidence="4">Conjugal transfer protein TrbC</fullName>
    </recommendedName>
</protein>
<dbReference type="RefSeq" id="WP_277577954.1">
    <property type="nucleotide sequence ID" value="NZ_JANRMI010000002.1"/>
</dbReference>
<gene>
    <name evidence="2" type="ORF">NWE73_08880</name>
</gene>
<dbReference type="Proteomes" id="UP001152321">
    <property type="component" value="Unassembled WGS sequence"/>
</dbReference>
<evidence type="ECO:0000256" key="1">
    <source>
        <dbReference type="SAM" id="Phobius"/>
    </source>
</evidence>